<dbReference type="SUPFAM" id="SSF55846">
    <property type="entry name" value="N-acetylmuramoyl-L-alanine amidase-like"/>
    <property type="match status" value="1"/>
</dbReference>
<reference evidence="6" key="1">
    <citation type="journal article" date="2015" name="Sci. Rep.">
        <title>Tissue- and time-dependent transcription in Ixodes ricinus salivary glands and midguts when blood feeding on the vertebrate host.</title>
        <authorList>
            <person name="Kotsyfakis M."/>
            <person name="Schwarz A."/>
            <person name="Erhart J."/>
            <person name="Ribeiro J.M."/>
        </authorList>
    </citation>
    <scope>NUCLEOTIDE SEQUENCE</scope>
    <source>
        <tissue evidence="6">Salivary gland and midgut</tissue>
    </source>
</reference>
<evidence type="ECO:0000259" key="5">
    <source>
        <dbReference type="SMART" id="SM00701"/>
    </source>
</evidence>
<keyword evidence="2" id="KW-0399">Innate immunity</keyword>
<keyword evidence="3" id="KW-0391">Immunity</keyword>
<dbReference type="InterPro" id="IPR015510">
    <property type="entry name" value="PGRP"/>
</dbReference>
<evidence type="ECO:0000256" key="4">
    <source>
        <dbReference type="SAM" id="SignalP"/>
    </source>
</evidence>
<dbReference type="SMART" id="SM00701">
    <property type="entry name" value="PGRP"/>
    <property type="match status" value="1"/>
</dbReference>
<dbReference type="CDD" id="cd06583">
    <property type="entry name" value="PGRP"/>
    <property type="match status" value="1"/>
</dbReference>
<dbReference type="EMBL" id="GANP01014465">
    <property type="protein sequence ID" value="JAB70003.1"/>
    <property type="molecule type" value="mRNA"/>
</dbReference>
<proteinExistence type="evidence at transcript level"/>
<accession>V5HAD9</accession>
<protein>
    <submittedName>
        <fullName evidence="6">Putative peptidoglycan recognition protein</fullName>
    </submittedName>
</protein>
<dbReference type="InterPro" id="IPR006619">
    <property type="entry name" value="PGRP_domain_met/bac"/>
</dbReference>
<dbReference type="InterPro" id="IPR002502">
    <property type="entry name" value="Amidase_domain"/>
</dbReference>
<dbReference type="GO" id="GO:0045087">
    <property type="term" value="P:innate immune response"/>
    <property type="evidence" value="ECO:0007669"/>
    <property type="project" value="UniProtKB-KW"/>
</dbReference>
<sequence length="250" mass="28244">MSIRAAMLSFVLLVLETTAVEGASAATTKISECVRQQHTFVLRGATHTRNPENTRSYQYGLWYRNLVKCKGISFVSREEWGARSPKADNSFNKNGGVGYVFYHHTQGDKCFSKENCAAITFMWQRVHQECQEWDDIGYNFIIGFNGFVFVGRGWDQIGAHTVGFNEESVSFGFVGDYSSDVPDELMLQAARNLTECGIQMQKIRANYTLHGQADANCRKCPGKAFYAFMQNMSHFGGKLPEYECTPSPWK</sequence>
<evidence type="ECO:0000256" key="3">
    <source>
        <dbReference type="ARBA" id="ARBA00022859"/>
    </source>
</evidence>
<dbReference type="FunFam" id="3.40.80.10:FF:000001">
    <property type="entry name" value="Peptidoglycan recognition protein 1"/>
    <property type="match status" value="1"/>
</dbReference>
<dbReference type="AlphaFoldDB" id="V5HAD9"/>
<dbReference type="PANTHER" id="PTHR11022">
    <property type="entry name" value="PEPTIDOGLYCAN RECOGNITION PROTEIN"/>
    <property type="match status" value="1"/>
</dbReference>
<feature type="signal peptide" evidence="4">
    <location>
        <begin position="1"/>
        <end position="22"/>
    </location>
</feature>
<dbReference type="InterPro" id="IPR036505">
    <property type="entry name" value="Amidase/PGRP_sf"/>
</dbReference>
<dbReference type="Gene3D" id="3.40.80.10">
    <property type="entry name" value="Peptidoglycan recognition protein-like"/>
    <property type="match status" value="1"/>
</dbReference>
<dbReference type="Pfam" id="PF01510">
    <property type="entry name" value="Amidase_2"/>
    <property type="match status" value="1"/>
</dbReference>
<name>V5HAD9_IXORI</name>
<feature type="domain" description="Peptidoglycan recognition protein family" evidence="5">
    <location>
        <begin position="72"/>
        <end position="216"/>
    </location>
</feature>
<dbReference type="GO" id="GO:0009253">
    <property type="term" value="P:peptidoglycan catabolic process"/>
    <property type="evidence" value="ECO:0007669"/>
    <property type="project" value="InterPro"/>
</dbReference>
<evidence type="ECO:0000256" key="2">
    <source>
        <dbReference type="ARBA" id="ARBA00022588"/>
    </source>
</evidence>
<evidence type="ECO:0000313" key="6">
    <source>
        <dbReference type="EMBL" id="JAB70003.1"/>
    </source>
</evidence>
<dbReference type="GO" id="GO:0008270">
    <property type="term" value="F:zinc ion binding"/>
    <property type="evidence" value="ECO:0007669"/>
    <property type="project" value="InterPro"/>
</dbReference>
<feature type="chain" id="PRO_5004735183" evidence="4">
    <location>
        <begin position="23"/>
        <end position="250"/>
    </location>
</feature>
<dbReference type="GO" id="GO:0008745">
    <property type="term" value="F:N-acetylmuramoyl-L-alanine amidase activity"/>
    <property type="evidence" value="ECO:0007669"/>
    <property type="project" value="InterPro"/>
</dbReference>
<dbReference type="PANTHER" id="PTHR11022:SF41">
    <property type="entry name" value="PEPTIDOGLYCAN-RECOGNITION PROTEIN LC-RELATED"/>
    <property type="match status" value="1"/>
</dbReference>
<comment type="similarity">
    <text evidence="1">Belongs to the N-acetylmuramoyl-L-alanine amidase 2 family.</text>
</comment>
<organism evidence="6">
    <name type="scientific">Ixodes ricinus</name>
    <name type="common">Common tick</name>
    <name type="synonym">Acarus ricinus</name>
    <dbReference type="NCBI Taxonomy" id="34613"/>
    <lineage>
        <taxon>Eukaryota</taxon>
        <taxon>Metazoa</taxon>
        <taxon>Ecdysozoa</taxon>
        <taxon>Arthropoda</taxon>
        <taxon>Chelicerata</taxon>
        <taxon>Arachnida</taxon>
        <taxon>Acari</taxon>
        <taxon>Parasitiformes</taxon>
        <taxon>Ixodida</taxon>
        <taxon>Ixodoidea</taxon>
        <taxon>Ixodidae</taxon>
        <taxon>Ixodinae</taxon>
        <taxon>Ixodes</taxon>
    </lineage>
</organism>
<keyword evidence="4" id="KW-0732">Signal</keyword>
<evidence type="ECO:0000256" key="1">
    <source>
        <dbReference type="ARBA" id="ARBA00007553"/>
    </source>
</evidence>